<dbReference type="PANTHER" id="PTHR30203">
    <property type="entry name" value="OUTER MEMBRANE CATION EFFLUX PROTEIN"/>
    <property type="match status" value="1"/>
</dbReference>
<dbReference type="AlphaFoldDB" id="F0F6I1"/>
<dbReference type="InterPro" id="IPR003423">
    <property type="entry name" value="OMP_efflux"/>
</dbReference>
<organism evidence="3 4">
    <name type="scientific">Prevotella multiformis DSM 16608</name>
    <dbReference type="NCBI Taxonomy" id="888743"/>
    <lineage>
        <taxon>Bacteria</taxon>
        <taxon>Pseudomonadati</taxon>
        <taxon>Bacteroidota</taxon>
        <taxon>Bacteroidia</taxon>
        <taxon>Bacteroidales</taxon>
        <taxon>Prevotellaceae</taxon>
        <taxon>Prevotella</taxon>
    </lineage>
</organism>
<dbReference type="eggNOG" id="COG1538">
    <property type="taxonomic scope" value="Bacteria"/>
</dbReference>
<proteinExistence type="inferred from homology"/>
<keyword evidence="2" id="KW-0564">Palmitate</keyword>
<keyword evidence="2" id="KW-1134">Transmembrane beta strand</keyword>
<keyword evidence="4" id="KW-1185">Reference proteome</keyword>
<evidence type="ECO:0000256" key="2">
    <source>
        <dbReference type="RuleBase" id="RU362097"/>
    </source>
</evidence>
<dbReference type="GO" id="GO:0005886">
    <property type="term" value="C:plasma membrane"/>
    <property type="evidence" value="ECO:0007669"/>
    <property type="project" value="UniProtKB-SubCell"/>
</dbReference>
<keyword evidence="2" id="KW-0472">Membrane</keyword>
<dbReference type="HOGENOM" id="CLU_012817_13_3_10"/>
<dbReference type="Gene3D" id="1.20.1600.10">
    <property type="entry name" value="Outer membrane efflux proteins (OEP)"/>
    <property type="match status" value="1"/>
</dbReference>
<dbReference type="STRING" id="888743.HMPREF9141_1203"/>
<dbReference type="PROSITE" id="PS51257">
    <property type="entry name" value="PROKAR_LIPOPROTEIN"/>
    <property type="match status" value="1"/>
</dbReference>
<reference evidence="3 4" key="1">
    <citation type="submission" date="2011-01" db="EMBL/GenBank/DDBJ databases">
        <authorList>
            <person name="Muzny D."/>
            <person name="Qin X."/>
            <person name="Deng J."/>
            <person name="Jiang H."/>
            <person name="Liu Y."/>
            <person name="Qu J."/>
            <person name="Song X.-Z."/>
            <person name="Zhang L."/>
            <person name="Thornton R."/>
            <person name="Coyle M."/>
            <person name="Francisco L."/>
            <person name="Jackson L."/>
            <person name="Javaid M."/>
            <person name="Korchina V."/>
            <person name="Kovar C."/>
            <person name="Mata R."/>
            <person name="Mathew T."/>
            <person name="Ngo R."/>
            <person name="Nguyen L."/>
            <person name="Nguyen N."/>
            <person name="Okwuonu G."/>
            <person name="Ongeri F."/>
            <person name="Pham C."/>
            <person name="Simmons D."/>
            <person name="Wilczek-Boney K."/>
            <person name="Hale W."/>
            <person name="Jakkamsetti A."/>
            <person name="Pham P."/>
            <person name="Ruth R."/>
            <person name="San Lucas F."/>
            <person name="Warren J."/>
            <person name="Zhang J."/>
            <person name="Zhao Z."/>
            <person name="Zhou C."/>
            <person name="Zhu D."/>
            <person name="Lee S."/>
            <person name="Bess C."/>
            <person name="Blankenburg K."/>
            <person name="Forbes L."/>
            <person name="Fu Q."/>
            <person name="Gubbala S."/>
            <person name="Hirani K."/>
            <person name="Jayaseelan J.C."/>
            <person name="Lara F."/>
            <person name="Munidasa M."/>
            <person name="Palculict T."/>
            <person name="Patil S."/>
            <person name="Pu L.-L."/>
            <person name="Saada N."/>
            <person name="Tang L."/>
            <person name="Weissenberger G."/>
            <person name="Zhu Y."/>
            <person name="Hemphill L."/>
            <person name="Shang Y."/>
            <person name="Youmans B."/>
            <person name="Ayvaz T."/>
            <person name="Ross M."/>
            <person name="Santibanez J."/>
            <person name="Aqrawi P."/>
            <person name="Gross S."/>
            <person name="Joshi V."/>
            <person name="Fowler G."/>
            <person name="Nazareth L."/>
            <person name="Reid J."/>
            <person name="Worley K."/>
            <person name="Petrosino J."/>
            <person name="Highlander S."/>
            <person name="Gibbs R."/>
        </authorList>
    </citation>
    <scope>NUCLEOTIDE SEQUENCE [LARGE SCALE GENOMIC DNA]</scope>
    <source>
        <strain evidence="3 4">DSM 16608</strain>
    </source>
</reference>
<keyword evidence="2 3" id="KW-0449">Lipoprotein</keyword>
<keyword evidence="2" id="KW-0812">Transmembrane</keyword>
<evidence type="ECO:0000313" key="3">
    <source>
        <dbReference type="EMBL" id="EGC20263.1"/>
    </source>
</evidence>
<dbReference type="Pfam" id="PF02321">
    <property type="entry name" value="OEP"/>
    <property type="match status" value="2"/>
</dbReference>
<dbReference type="EMBL" id="AEWX01000017">
    <property type="protein sequence ID" value="EGC20263.1"/>
    <property type="molecule type" value="Genomic_DNA"/>
</dbReference>
<dbReference type="PANTHER" id="PTHR30203:SF33">
    <property type="entry name" value="BLR4455 PROTEIN"/>
    <property type="match status" value="1"/>
</dbReference>
<comment type="subcellular location">
    <subcellularLocation>
        <location evidence="2">Cell membrane</location>
        <topology evidence="2">Lipid-anchor</topology>
    </subcellularLocation>
</comment>
<evidence type="ECO:0000313" key="4">
    <source>
        <dbReference type="Proteomes" id="UP000005697"/>
    </source>
</evidence>
<accession>F0F6I1</accession>
<dbReference type="Proteomes" id="UP000005697">
    <property type="component" value="Unassembled WGS sequence"/>
</dbReference>
<gene>
    <name evidence="3" type="ORF">HMPREF9141_1203</name>
</gene>
<dbReference type="NCBIfam" id="TIGR01845">
    <property type="entry name" value="outer_NodT"/>
    <property type="match status" value="1"/>
</dbReference>
<protein>
    <submittedName>
        <fullName evidence="3">Efflux transporter, outer membrane factor lipoprotein, NodT family</fullName>
    </submittedName>
</protein>
<dbReference type="GO" id="GO:0015562">
    <property type="term" value="F:efflux transmembrane transporter activity"/>
    <property type="evidence" value="ECO:0007669"/>
    <property type="project" value="InterPro"/>
</dbReference>
<evidence type="ECO:0000256" key="1">
    <source>
        <dbReference type="ARBA" id="ARBA00007613"/>
    </source>
</evidence>
<dbReference type="Gene3D" id="2.20.200.10">
    <property type="entry name" value="Outer membrane efflux proteins (OEP)"/>
    <property type="match status" value="1"/>
</dbReference>
<dbReference type="SUPFAM" id="SSF56954">
    <property type="entry name" value="Outer membrane efflux proteins (OEP)"/>
    <property type="match status" value="1"/>
</dbReference>
<comment type="caution">
    <text evidence="3">The sequence shown here is derived from an EMBL/GenBank/DDBJ whole genome shotgun (WGS) entry which is preliminary data.</text>
</comment>
<sequence>MLLRNNKKGMIMMKTNIYVIALAALSLTGCRSLYGTYERPDVKVNGIVRDPVDDKATLEGTNDFGNLPWRSVFTDPQLQVLIEKALDNNPDLINAALNIDIAEQQVKTSKLAFLPSVVFAPTGTISHFGSHASPTQAYTLPVSASWDVDLFGRLRSAKKSAQMLLIQMRDYQVSVQTTLICNVANLYYTLLMLDRQQQIVDDMSGLTKNTWDMMKLQMDYGRARSTSVQSAEAAYYSVQTQAADIRRQIRETENALSLLLGEPAQGIARGSLDRQHLPSSFSGGIGVQLLSNRADVHANEMALAQCFYNVQEARSRFYPALNISPTGAWTNSNGMVNPGKLLLSVVGSLTQPVFMRGQLKAGLRVAQDKYRQVYNTWQNSILKAGSEVSNALVAYNSAHEKEQLQEQQIGVLKKNVDDTRLLYAQSSSTYLEVITAQRSLLNAEISQVKEQFTKLQAIVNLYNALGGGSK</sequence>
<comment type="similarity">
    <text evidence="1 2">Belongs to the outer membrane factor (OMF) (TC 1.B.17) family.</text>
</comment>
<dbReference type="InterPro" id="IPR010131">
    <property type="entry name" value="MdtP/NodT-like"/>
</dbReference>
<name>F0F6I1_9BACT</name>